<feature type="compositionally biased region" description="Polar residues" evidence="8">
    <location>
        <begin position="452"/>
        <end position="461"/>
    </location>
</feature>
<keyword evidence="6" id="KW-0539">Nucleus</keyword>
<feature type="region of interest" description="Disordered" evidence="8">
    <location>
        <begin position="607"/>
        <end position="651"/>
    </location>
</feature>
<comment type="caution">
    <text evidence="10">The sequence shown here is derived from an EMBL/GenBank/DDBJ whole genome shotgun (WGS) entry which is preliminary data.</text>
</comment>
<dbReference type="InterPro" id="IPR050329">
    <property type="entry name" value="GLI_C2H2-zinc-finger"/>
</dbReference>
<dbReference type="HOGENOM" id="CLU_380325_0_0_1"/>
<feature type="domain" description="C2H2-type" evidence="9">
    <location>
        <begin position="331"/>
        <end position="360"/>
    </location>
</feature>
<dbReference type="InterPro" id="IPR013087">
    <property type="entry name" value="Znf_C2H2_type"/>
</dbReference>
<evidence type="ECO:0000256" key="7">
    <source>
        <dbReference type="PROSITE-ProRule" id="PRU00042"/>
    </source>
</evidence>
<sequence length="728" mass="77364">MLQLSQEPYSSPGPTESQAAGLGATSTPDYNLDLTIESLLSLYPPNESSAGDQRTAIDSSTDPKTELMASDQAMASASGLPAYNPFNFQAGFQSAAMDHHGLRSIRSVGRSQRAPGSHRRTQSLASAPSTPTTSGFPLYPLAESQANIHSSPTISHFPSYLSAESQASVQSAPRTSGPSSHRRARSVAGVQSSPVTSSFPLYPLAESQDGIESVTDIASPSPLRRTQSQATAQSAQSSSRHGSHRRAQSVASLQSAPPTSGFPLFPLSESQATVQNQASTAGPSSHRRTQSLASVQSTASTASPEGDQPITVPLAEITKHISGPDLADGKYTCTFEGCSKKFGRKENIKSHVQTHLNDRQFECSTCLKRFVRQHDLKRHAKIHTGNKPYNCDCGNSFARHDALTRHRQRGMCVGAFDGSVKKSAKRGRPRKHQRPDMDERREKSERTRKKNMSTSSVSLQSAYGGDSPASNMVSSPVDTAMDAAMDTAMDDMVDLSQAIGGYNTTAPSSAPMPTIGQPAVQPQAIPPSASTTDGRSTNGDLAFVDPRMCENMMNLSQAVGDYQISPHTANQHAVKREPGNEYGDSQYAGSQYAGDQYASNQLSVNQGTDAAEPALSPVSLSQPSPIWPQAVMPASSAPNPPSAASDMTSPLTPASDAAFLLADPDNSALADLTDGGSSSGVTVKPEDPNPDYYNGENLDVTENMFNYDEEFDHMFMNPWGGVEPVGTG</sequence>
<dbReference type="AlphaFoldDB" id="A0A086T8R3"/>
<dbReference type="PROSITE" id="PS00028">
    <property type="entry name" value="ZINC_FINGER_C2H2_1"/>
    <property type="match status" value="2"/>
</dbReference>
<evidence type="ECO:0000256" key="5">
    <source>
        <dbReference type="ARBA" id="ARBA00022833"/>
    </source>
</evidence>
<dbReference type="Proteomes" id="UP000029964">
    <property type="component" value="Unassembled WGS sequence"/>
</dbReference>
<dbReference type="GO" id="GO:0000978">
    <property type="term" value="F:RNA polymerase II cis-regulatory region sequence-specific DNA binding"/>
    <property type="evidence" value="ECO:0007669"/>
    <property type="project" value="TreeGrafter"/>
</dbReference>
<dbReference type="EMBL" id="JPKY01000028">
    <property type="protein sequence ID" value="KFH45745.1"/>
    <property type="molecule type" value="Genomic_DNA"/>
</dbReference>
<accession>A0A086T8R3</accession>
<evidence type="ECO:0000256" key="6">
    <source>
        <dbReference type="ARBA" id="ARBA00023242"/>
    </source>
</evidence>
<feature type="compositionally biased region" description="Polar residues" evidence="8">
    <location>
        <begin position="165"/>
        <end position="179"/>
    </location>
</feature>
<dbReference type="Gene3D" id="3.30.160.60">
    <property type="entry name" value="Classic Zinc Finger"/>
    <property type="match status" value="3"/>
</dbReference>
<keyword evidence="11" id="KW-1185">Reference proteome</keyword>
<feature type="region of interest" description="Disordered" evidence="8">
    <location>
        <begin position="220"/>
        <end position="309"/>
    </location>
</feature>
<dbReference type="GO" id="GO:0005634">
    <property type="term" value="C:nucleus"/>
    <property type="evidence" value="ECO:0007669"/>
    <property type="project" value="UniProtKB-SubCell"/>
</dbReference>
<feature type="compositionally biased region" description="Polar residues" evidence="8">
    <location>
        <begin position="290"/>
        <end position="303"/>
    </location>
</feature>
<dbReference type="STRING" id="857340.A0A086T8R3"/>
<feature type="compositionally biased region" description="Low complexity" evidence="8">
    <location>
        <begin position="224"/>
        <end position="240"/>
    </location>
</feature>
<evidence type="ECO:0000313" key="10">
    <source>
        <dbReference type="EMBL" id="KFH45745.1"/>
    </source>
</evidence>
<feature type="compositionally biased region" description="Polar residues" evidence="8">
    <location>
        <begin position="268"/>
        <end position="283"/>
    </location>
</feature>
<protein>
    <submittedName>
        <fullName evidence="10">Metallothionein expression activator-like protein</fullName>
    </submittedName>
</protein>
<feature type="region of interest" description="Disordered" evidence="8">
    <location>
        <begin position="417"/>
        <end position="475"/>
    </location>
</feature>
<organism evidence="10 11">
    <name type="scientific">Hapsidospora chrysogenum (strain ATCC 11550 / CBS 779.69 / DSM 880 / IAM 14645 / JCM 23072 / IMI 49137)</name>
    <name type="common">Acremonium chrysogenum</name>
    <dbReference type="NCBI Taxonomy" id="857340"/>
    <lineage>
        <taxon>Eukaryota</taxon>
        <taxon>Fungi</taxon>
        <taxon>Dikarya</taxon>
        <taxon>Ascomycota</taxon>
        <taxon>Pezizomycotina</taxon>
        <taxon>Sordariomycetes</taxon>
        <taxon>Hypocreomycetidae</taxon>
        <taxon>Hypocreales</taxon>
        <taxon>Bionectriaceae</taxon>
        <taxon>Hapsidospora</taxon>
    </lineage>
</organism>
<evidence type="ECO:0000259" key="9">
    <source>
        <dbReference type="PROSITE" id="PS50157"/>
    </source>
</evidence>
<evidence type="ECO:0000313" key="11">
    <source>
        <dbReference type="Proteomes" id="UP000029964"/>
    </source>
</evidence>
<dbReference type="FunFam" id="3.30.160.60:FF:000145">
    <property type="entry name" value="Zinc finger protein 574"/>
    <property type="match status" value="1"/>
</dbReference>
<feature type="region of interest" description="Disordered" evidence="8">
    <location>
        <begin position="165"/>
        <end position="197"/>
    </location>
</feature>
<name>A0A086T8R3_HAPC1</name>
<feature type="region of interest" description="Disordered" evidence="8">
    <location>
        <begin position="669"/>
        <end position="693"/>
    </location>
</feature>
<dbReference type="SMART" id="SM00355">
    <property type="entry name" value="ZnF_C2H2"/>
    <property type="match status" value="2"/>
</dbReference>
<keyword evidence="5" id="KW-0862">Zinc</keyword>
<dbReference type="PROSITE" id="PS50157">
    <property type="entry name" value="ZINC_FINGER_C2H2_2"/>
    <property type="match status" value="2"/>
</dbReference>
<feature type="region of interest" description="Disordered" evidence="8">
    <location>
        <begin position="108"/>
        <end position="138"/>
    </location>
</feature>
<evidence type="ECO:0000256" key="1">
    <source>
        <dbReference type="ARBA" id="ARBA00004123"/>
    </source>
</evidence>
<evidence type="ECO:0000256" key="4">
    <source>
        <dbReference type="ARBA" id="ARBA00022771"/>
    </source>
</evidence>
<feature type="compositionally biased region" description="Polar residues" evidence="8">
    <location>
        <begin position="249"/>
        <end position="258"/>
    </location>
</feature>
<feature type="compositionally biased region" description="Low complexity" evidence="8">
    <location>
        <begin position="633"/>
        <end position="645"/>
    </location>
</feature>
<dbReference type="GO" id="GO:0045944">
    <property type="term" value="P:positive regulation of transcription by RNA polymerase II"/>
    <property type="evidence" value="ECO:0007669"/>
    <property type="project" value="UniProtKB-ARBA"/>
</dbReference>
<feature type="region of interest" description="Disordered" evidence="8">
    <location>
        <begin position="1"/>
        <end position="28"/>
    </location>
</feature>
<evidence type="ECO:0000256" key="8">
    <source>
        <dbReference type="SAM" id="MobiDB-lite"/>
    </source>
</evidence>
<dbReference type="GO" id="GO:0000981">
    <property type="term" value="F:DNA-binding transcription factor activity, RNA polymerase II-specific"/>
    <property type="evidence" value="ECO:0007669"/>
    <property type="project" value="TreeGrafter"/>
</dbReference>
<dbReference type="SUPFAM" id="SSF57667">
    <property type="entry name" value="beta-beta-alpha zinc fingers"/>
    <property type="match status" value="2"/>
</dbReference>
<keyword evidence="2" id="KW-0479">Metal-binding</keyword>
<feature type="domain" description="C2H2-type" evidence="9">
    <location>
        <begin position="361"/>
        <end position="388"/>
    </location>
</feature>
<feature type="region of interest" description="Disordered" evidence="8">
    <location>
        <begin position="43"/>
        <end position="68"/>
    </location>
</feature>
<dbReference type="InterPro" id="IPR036236">
    <property type="entry name" value="Znf_C2H2_sf"/>
</dbReference>
<evidence type="ECO:0000256" key="3">
    <source>
        <dbReference type="ARBA" id="ARBA00022737"/>
    </source>
</evidence>
<proteinExistence type="predicted"/>
<dbReference type="Pfam" id="PF00096">
    <property type="entry name" value="zf-C2H2"/>
    <property type="match status" value="1"/>
</dbReference>
<dbReference type="FunFam" id="3.30.160.60:FF:000504">
    <property type="entry name" value="C2H2 transcription factor swi5"/>
    <property type="match status" value="1"/>
</dbReference>
<keyword evidence="4 7" id="KW-0863">Zinc-finger</keyword>
<evidence type="ECO:0000256" key="2">
    <source>
        <dbReference type="ARBA" id="ARBA00022723"/>
    </source>
</evidence>
<feature type="compositionally biased region" description="Basic residues" evidence="8">
    <location>
        <begin position="422"/>
        <end position="433"/>
    </location>
</feature>
<dbReference type="PANTHER" id="PTHR19818:SF144">
    <property type="entry name" value="METALLOTHIONEIN EXPRESSION ACTIVATOR-RELATED"/>
    <property type="match status" value="1"/>
</dbReference>
<keyword evidence="3" id="KW-0677">Repeat</keyword>
<feature type="compositionally biased region" description="Polar residues" evidence="8">
    <location>
        <begin position="46"/>
        <end position="62"/>
    </location>
</feature>
<dbReference type="OrthoDB" id="3437960at2759"/>
<dbReference type="GO" id="GO:0008270">
    <property type="term" value="F:zinc ion binding"/>
    <property type="evidence" value="ECO:0007669"/>
    <property type="project" value="UniProtKB-KW"/>
</dbReference>
<comment type="subcellular location">
    <subcellularLocation>
        <location evidence="1">Nucleus</location>
    </subcellularLocation>
</comment>
<dbReference type="PANTHER" id="PTHR19818">
    <property type="entry name" value="ZINC FINGER PROTEIN ZIC AND GLI"/>
    <property type="match status" value="1"/>
</dbReference>
<feature type="compositionally biased region" description="Low complexity" evidence="8">
    <location>
        <begin position="125"/>
        <end position="134"/>
    </location>
</feature>
<gene>
    <name evidence="10" type="ORF">ACRE_034890</name>
</gene>
<feature type="compositionally biased region" description="Basic and acidic residues" evidence="8">
    <location>
        <begin position="434"/>
        <end position="445"/>
    </location>
</feature>
<reference evidence="11" key="1">
    <citation type="journal article" date="2014" name="Genome Announc.">
        <title>Genome sequence and annotation of Acremonium chrysogenum, producer of the beta-lactam antibiotic cephalosporin C.</title>
        <authorList>
            <person name="Terfehr D."/>
            <person name="Dahlmann T.A."/>
            <person name="Specht T."/>
            <person name="Zadra I."/>
            <person name="Kuernsteiner H."/>
            <person name="Kueck U."/>
        </authorList>
    </citation>
    <scope>NUCLEOTIDE SEQUENCE [LARGE SCALE GENOMIC DNA]</scope>
    <source>
        <strain evidence="11">ATCC 11550 / CBS 779.69 / DSM 880 / IAM 14645 / JCM 23072 / IMI 49137</strain>
    </source>
</reference>